<reference evidence="4" key="1">
    <citation type="submission" date="2025-08" db="UniProtKB">
        <authorList>
            <consortium name="RefSeq"/>
        </authorList>
    </citation>
    <scope>IDENTIFICATION</scope>
    <source>
        <tissue evidence="4">Whole body pupa</tissue>
    </source>
</reference>
<feature type="compositionally biased region" description="Low complexity" evidence="2">
    <location>
        <begin position="58"/>
        <end position="80"/>
    </location>
</feature>
<organism evidence="3 4">
    <name type="scientific">Glossina fuscipes</name>
    <dbReference type="NCBI Taxonomy" id="7396"/>
    <lineage>
        <taxon>Eukaryota</taxon>
        <taxon>Metazoa</taxon>
        <taxon>Ecdysozoa</taxon>
        <taxon>Arthropoda</taxon>
        <taxon>Hexapoda</taxon>
        <taxon>Insecta</taxon>
        <taxon>Pterygota</taxon>
        <taxon>Neoptera</taxon>
        <taxon>Endopterygota</taxon>
        <taxon>Diptera</taxon>
        <taxon>Brachycera</taxon>
        <taxon>Muscomorpha</taxon>
        <taxon>Hippoboscoidea</taxon>
        <taxon>Glossinidae</taxon>
        <taxon>Glossina</taxon>
    </lineage>
</organism>
<feature type="region of interest" description="Disordered" evidence="2">
    <location>
        <begin position="147"/>
        <end position="207"/>
    </location>
</feature>
<dbReference type="KEGG" id="gfs:119645016"/>
<protein>
    <submittedName>
        <fullName evidence="4">Probable GPI-anchored adhesin-like protein PGA55</fullName>
    </submittedName>
</protein>
<name>A0A9C5ZHS3_9MUSC</name>
<evidence type="ECO:0000256" key="1">
    <source>
        <dbReference type="SAM" id="Coils"/>
    </source>
</evidence>
<sequence>MVNEINQPKEITENAQLEQRLIASSHALLEMQAEHNQLMQSMEQLRERAGELQQMRFQQSSELQSSSTQSSSSKIQTKITEAIETKEEAIAEKSKESVQSEDGDKKAASEADYISQKLNEIALLKAQFKKVQNLVSTTEMIEKHLSQQTTSASNLNKEIVSEESEKSEITSTYECATSSKSHSLLTKTSSISTSTNQTSNEDSDDKRQLLNTMVDMFQDLSGDLKEQADNLRAERERIKALKEDIVRQKQQSKK</sequence>
<dbReference type="RefSeq" id="XP_037900711.1">
    <property type="nucleotide sequence ID" value="XM_038044783.1"/>
</dbReference>
<dbReference type="Proteomes" id="UP000092443">
    <property type="component" value="Unplaced"/>
</dbReference>
<keyword evidence="3" id="KW-1185">Reference proteome</keyword>
<dbReference type="GeneID" id="119645016"/>
<feature type="compositionally biased region" description="Basic and acidic residues" evidence="2">
    <location>
        <begin position="159"/>
        <end position="168"/>
    </location>
</feature>
<feature type="compositionally biased region" description="Low complexity" evidence="2">
    <location>
        <begin position="169"/>
        <end position="200"/>
    </location>
</feature>
<gene>
    <name evidence="4" type="primary">LOC119645016</name>
</gene>
<accession>A0A9C5ZHS3</accession>
<keyword evidence="1" id="KW-0175">Coiled coil</keyword>
<dbReference type="AlphaFoldDB" id="A0A9C5ZHS3"/>
<evidence type="ECO:0000256" key="2">
    <source>
        <dbReference type="SAM" id="MobiDB-lite"/>
    </source>
</evidence>
<feature type="compositionally biased region" description="Polar residues" evidence="2">
    <location>
        <begin position="147"/>
        <end position="156"/>
    </location>
</feature>
<feature type="coiled-coil region" evidence="1">
    <location>
        <begin position="221"/>
        <end position="251"/>
    </location>
</feature>
<feature type="region of interest" description="Disordered" evidence="2">
    <location>
        <begin position="47"/>
        <end position="108"/>
    </location>
</feature>
<proteinExistence type="predicted"/>
<evidence type="ECO:0000313" key="3">
    <source>
        <dbReference type="Proteomes" id="UP000092443"/>
    </source>
</evidence>
<evidence type="ECO:0000313" key="4">
    <source>
        <dbReference type="RefSeq" id="XP_037900711.1"/>
    </source>
</evidence>
<feature type="compositionally biased region" description="Basic and acidic residues" evidence="2">
    <location>
        <begin position="81"/>
        <end position="108"/>
    </location>
</feature>